<evidence type="ECO:0000313" key="3">
    <source>
        <dbReference type="RefSeq" id="XP_009790799.1"/>
    </source>
</evidence>
<keyword evidence="2" id="KW-1185">Reference proteome</keyword>
<dbReference type="Gene3D" id="3.30.420.10">
    <property type="entry name" value="Ribonuclease H-like superfamily/Ribonuclease H"/>
    <property type="match status" value="1"/>
</dbReference>
<dbReference type="AlphaFoldDB" id="A0A1U7XV44"/>
<dbReference type="PANTHER" id="PTHR47723:SF24">
    <property type="entry name" value="RNASE H TYPE-1 DOMAIN-CONTAINING PROTEIN"/>
    <property type="match status" value="1"/>
</dbReference>
<proteinExistence type="predicted"/>
<dbReference type="PROSITE" id="PS50879">
    <property type="entry name" value="RNASE_H_1"/>
    <property type="match status" value="1"/>
</dbReference>
<dbReference type="Pfam" id="PF13456">
    <property type="entry name" value="RVT_3"/>
    <property type="match status" value="1"/>
</dbReference>
<reference evidence="3" key="2">
    <citation type="submission" date="2025-08" db="UniProtKB">
        <authorList>
            <consortium name="RefSeq"/>
        </authorList>
    </citation>
    <scope>IDENTIFICATION</scope>
    <source>
        <tissue evidence="3">Leaf</tissue>
    </source>
</reference>
<dbReference type="PANTHER" id="PTHR47723">
    <property type="entry name" value="OS05G0353850 PROTEIN"/>
    <property type="match status" value="1"/>
</dbReference>
<dbReference type="eggNOG" id="ENOG502SFRN">
    <property type="taxonomic scope" value="Eukaryota"/>
</dbReference>
<reference evidence="2" key="1">
    <citation type="journal article" date="2013" name="Genome Biol.">
        <title>Reference genomes and transcriptomes of Nicotiana sylvestris and Nicotiana tomentosiformis.</title>
        <authorList>
            <person name="Sierro N."/>
            <person name="Battey J.N."/>
            <person name="Ouadi S."/>
            <person name="Bovet L."/>
            <person name="Goepfert S."/>
            <person name="Bakaher N."/>
            <person name="Peitsch M.C."/>
            <person name="Ivanov N.V."/>
        </authorList>
    </citation>
    <scope>NUCLEOTIDE SEQUENCE [LARGE SCALE GENOMIC DNA]</scope>
</reference>
<dbReference type="GO" id="GO:0004523">
    <property type="term" value="F:RNA-DNA hybrid ribonuclease activity"/>
    <property type="evidence" value="ECO:0007669"/>
    <property type="project" value="InterPro"/>
</dbReference>
<name>A0A1U7XV44_NICSY</name>
<evidence type="ECO:0000313" key="2">
    <source>
        <dbReference type="Proteomes" id="UP000189701"/>
    </source>
</evidence>
<organism evidence="2 3">
    <name type="scientific">Nicotiana sylvestris</name>
    <name type="common">Wood tobacco</name>
    <name type="synonym">South American tobacco</name>
    <dbReference type="NCBI Taxonomy" id="4096"/>
    <lineage>
        <taxon>Eukaryota</taxon>
        <taxon>Viridiplantae</taxon>
        <taxon>Streptophyta</taxon>
        <taxon>Embryophyta</taxon>
        <taxon>Tracheophyta</taxon>
        <taxon>Spermatophyta</taxon>
        <taxon>Magnoliopsida</taxon>
        <taxon>eudicotyledons</taxon>
        <taxon>Gunneridae</taxon>
        <taxon>Pentapetalae</taxon>
        <taxon>asterids</taxon>
        <taxon>lamiids</taxon>
        <taxon>Solanales</taxon>
        <taxon>Solanaceae</taxon>
        <taxon>Nicotianoideae</taxon>
        <taxon>Nicotianeae</taxon>
        <taxon>Nicotiana</taxon>
    </lineage>
</organism>
<dbReference type="InterPro" id="IPR036397">
    <property type="entry name" value="RNaseH_sf"/>
</dbReference>
<dbReference type="Proteomes" id="UP000189701">
    <property type="component" value="Unplaced"/>
</dbReference>
<dbReference type="GO" id="GO:0003676">
    <property type="term" value="F:nucleic acid binding"/>
    <property type="evidence" value="ECO:0007669"/>
    <property type="project" value="InterPro"/>
</dbReference>
<dbReference type="InterPro" id="IPR044730">
    <property type="entry name" value="RNase_H-like_dom_plant"/>
</dbReference>
<gene>
    <name evidence="3" type="primary">LOC104238200</name>
</gene>
<protein>
    <submittedName>
        <fullName evidence="3">Uncharacterized protein LOC104238200</fullName>
    </submittedName>
</protein>
<evidence type="ECO:0000259" key="1">
    <source>
        <dbReference type="PROSITE" id="PS50879"/>
    </source>
</evidence>
<dbReference type="InterPro" id="IPR002156">
    <property type="entry name" value="RNaseH_domain"/>
</dbReference>
<sequence>MASKCWCCVKSQEETVAHVFFTSYAAKKVWTYFFSYAGLSLEGLSLHQAIVRCWVVQQICTTIQSMVKVRKPGIIFVPHRWPDVLNKMENYRPILKFNKVTWEFPLAGWIKINIDGASRQNPGRSSIGYCIRNDKGDLVYAVGKEIKETTNTQAEARAILEALRYCTIHHTQQIWLETDSMLLKNTIEGNWKPP</sequence>
<dbReference type="InterPro" id="IPR012337">
    <property type="entry name" value="RNaseH-like_sf"/>
</dbReference>
<feature type="domain" description="RNase H type-1" evidence="1">
    <location>
        <begin position="106"/>
        <end position="194"/>
    </location>
</feature>
<dbReference type="CDD" id="cd06222">
    <property type="entry name" value="RNase_H_like"/>
    <property type="match status" value="1"/>
</dbReference>
<accession>A0A1U7XV44</accession>
<dbReference type="RefSeq" id="XP_009790799.1">
    <property type="nucleotide sequence ID" value="XM_009792497.1"/>
</dbReference>
<dbReference type="STRING" id="4096.A0A1U7XV44"/>
<dbReference type="InterPro" id="IPR053151">
    <property type="entry name" value="RNase_H-like"/>
</dbReference>
<dbReference type="SUPFAM" id="SSF53098">
    <property type="entry name" value="Ribonuclease H-like"/>
    <property type="match status" value="1"/>
</dbReference>